<accession>A0A075A6I7</accession>
<keyword evidence="1" id="KW-1133">Transmembrane helix</keyword>
<dbReference type="Proteomes" id="UP000054324">
    <property type="component" value="Unassembled WGS sequence"/>
</dbReference>
<dbReference type="CTD" id="20323173"/>
<dbReference type="EMBL" id="KL596867">
    <property type="protein sequence ID" value="KER23054.1"/>
    <property type="molecule type" value="Genomic_DNA"/>
</dbReference>
<reference evidence="2 3" key="1">
    <citation type="submission" date="2013-11" db="EMBL/GenBank/DDBJ databases">
        <title>Opisthorchis viverrini - life in the bile duct.</title>
        <authorList>
            <person name="Young N.D."/>
            <person name="Nagarajan N."/>
            <person name="Lin S.J."/>
            <person name="Korhonen P.K."/>
            <person name="Jex A.R."/>
            <person name="Hall R.S."/>
            <person name="Safavi-Hemami H."/>
            <person name="Kaewkong W."/>
            <person name="Bertrand D."/>
            <person name="Gao S."/>
            <person name="Seet Q."/>
            <person name="Wongkham S."/>
            <person name="Teh B.T."/>
            <person name="Wongkham C."/>
            <person name="Intapan P.M."/>
            <person name="Maleewong W."/>
            <person name="Yang X."/>
            <person name="Hu M."/>
            <person name="Wang Z."/>
            <person name="Hofmann A."/>
            <person name="Sternberg P.W."/>
            <person name="Tan P."/>
            <person name="Wang J."/>
            <person name="Gasser R.B."/>
        </authorList>
    </citation>
    <scope>NUCLEOTIDE SEQUENCE [LARGE SCALE GENOMIC DNA]</scope>
</reference>
<evidence type="ECO:0000313" key="2">
    <source>
        <dbReference type="EMBL" id="KER23054.1"/>
    </source>
</evidence>
<sequence length="112" mass="12507">MHGFWGARIELFRHTALNSVPSVVIQGPMFKNRPLLIVMVVYPFILNAYSVILRRELKSTPHHVHCAAFAITGAAQKVKGQRRGFALQQADGLLVARRGESPSPNLEHPTRI</sequence>
<name>A0A075A6I7_OPIVI</name>
<keyword evidence="3" id="KW-1185">Reference proteome</keyword>
<gene>
    <name evidence="2" type="ORF">T265_08994</name>
</gene>
<protein>
    <submittedName>
        <fullName evidence="2">Uncharacterized protein</fullName>
    </submittedName>
</protein>
<evidence type="ECO:0000256" key="1">
    <source>
        <dbReference type="SAM" id="Phobius"/>
    </source>
</evidence>
<feature type="transmembrane region" description="Helical" evidence="1">
    <location>
        <begin position="35"/>
        <end position="53"/>
    </location>
</feature>
<proteinExistence type="predicted"/>
<dbReference type="RefSeq" id="XP_009173208.1">
    <property type="nucleotide sequence ID" value="XM_009174944.1"/>
</dbReference>
<evidence type="ECO:0000313" key="3">
    <source>
        <dbReference type="Proteomes" id="UP000054324"/>
    </source>
</evidence>
<dbReference type="AlphaFoldDB" id="A0A075A6I7"/>
<dbReference type="GeneID" id="20323173"/>
<organism evidence="2 3">
    <name type="scientific">Opisthorchis viverrini</name>
    <name type="common">Southeast Asian liver fluke</name>
    <dbReference type="NCBI Taxonomy" id="6198"/>
    <lineage>
        <taxon>Eukaryota</taxon>
        <taxon>Metazoa</taxon>
        <taxon>Spiralia</taxon>
        <taxon>Lophotrochozoa</taxon>
        <taxon>Platyhelminthes</taxon>
        <taxon>Trematoda</taxon>
        <taxon>Digenea</taxon>
        <taxon>Opisthorchiida</taxon>
        <taxon>Opisthorchiata</taxon>
        <taxon>Opisthorchiidae</taxon>
        <taxon>Opisthorchis</taxon>
    </lineage>
</organism>
<keyword evidence="1" id="KW-0812">Transmembrane</keyword>
<dbReference type="KEGG" id="ovi:T265_08994"/>
<keyword evidence="1" id="KW-0472">Membrane</keyword>